<dbReference type="OrthoDB" id="9789144at2"/>
<dbReference type="SUPFAM" id="SSF53955">
    <property type="entry name" value="Lysozyme-like"/>
    <property type="match status" value="1"/>
</dbReference>
<name>A0A2U2BV01_9PROT</name>
<accession>A0A2U2BV01</accession>
<feature type="signal peptide" evidence="1">
    <location>
        <begin position="1"/>
        <end position="17"/>
    </location>
</feature>
<evidence type="ECO:0000256" key="1">
    <source>
        <dbReference type="SAM" id="SignalP"/>
    </source>
</evidence>
<evidence type="ECO:0000259" key="2">
    <source>
        <dbReference type="Pfam" id="PF19489"/>
    </source>
</evidence>
<comment type="caution">
    <text evidence="3">The sequence shown here is derived from an EMBL/GenBank/DDBJ whole genome shotgun (WGS) entry which is preliminary data.</text>
</comment>
<dbReference type="InterPro" id="IPR023346">
    <property type="entry name" value="Lysozyme-like_dom_sf"/>
</dbReference>
<gene>
    <name evidence="3" type="ORF">DDZ18_06235</name>
</gene>
<dbReference type="InterPro" id="IPR045795">
    <property type="entry name" value="SLT_4"/>
</dbReference>
<feature type="chain" id="PRO_5015439755" description="Transglycosylase SLT domain-containing protein" evidence="1">
    <location>
        <begin position="18"/>
        <end position="199"/>
    </location>
</feature>
<reference evidence="4" key="1">
    <citation type="submission" date="2018-05" db="EMBL/GenBank/DDBJ databases">
        <authorList>
            <person name="Liu B.-T."/>
        </authorList>
    </citation>
    <scope>NUCLEOTIDE SEQUENCE [LARGE SCALE GENOMIC DNA]</scope>
    <source>
        <strain evidence="4">WD6-1</strain>
    </source>
</reference>
<evidence type="ECO:0000313" key="4">
    <source>
        <dbReference type="Proteomes" id="UP000245168"/>
    </source>
</evidence>
<protein>
    <recommendedName>
        <fullName evidence="2">Transglycosylase SLT domain-containing protein</fullName>
    </recommendedName>
</protein>
<dbReference type="EMBL" id="QEXV01000003">
    <property type="protein sequence ID" value="PWE17838.1"/>
    <property type="molecule type" value="Genomic_DNA"/>
</dbReference>
<dbReference type="AlphaFoldDB" id="A0A2U2BV01"/>
<sequence length="199" mass="22690">MLIISLLLGATALAGCASGPPDQVHNACLILEDNRAWWRALKRTERRWGVSPGVQLAFLKRESGFDRSARPARRRLLGFIPGPRPSSAYGYAQALETTWDWYREETGRRGADRDDFDDAVDFIGWYAQMSRELSGISSNDARSLYLAYHEGHGGFNRGTYRGKSWLNRAADEVARDAWRYNSQIDDCRGRLDRGFLFFF</sequence>
<keyword evidence="1" id="KW-0732">Signal</keyword>
<feature type="domain" description="Transglycosylase SLT" evidence="2">
    <location>
        <begin position="6"/>
        <end position="187"/>
    </location>
</feature>
<dbReference type="Pfam" id="PF19489">
    <property type="entry name" value="SLT_4"/>
    <property type="match status" value="1"/>
</dbReference>
<keyword evidence="4" id="KW-1185">Reference proteome</keyword>
<dbReference type="Proteomes" id="UP000245168">
    <property type="component" value="Unassembled WGS sequence"/>
</dbReference>
<organism evidence="3 4">
    <name type="scientific">Marinicauda salina</name>
    <dbReference type="NCBI Taxonomy" id="2135793"/>
    <lineage>
        <taxon>Bacteria</taxon>
        <taxon>Pseudomonadati</taxon>
        <taxon>Pseudomonadota</taxon>
        <taxon>Alphaproteobacteria</taxon>
        <taxon>Maricaulales</taxon>
        <taxon>Maricaulaceae</taxon>
        <taxon>Marinicauda</taxon>
    </lineage>
</organism>
<evidence type="ECO:0000313" key="3">
    <source>
        <dbReference type="EMBL" id="PWE17838.1"/>
    </source>
</evidence>
<proteinExistence type="predicted"/>
<dbReference type="Gene3D" id="1.10.530.10">
    <property type="match status" value="1"/>
</dbReference>